<dbReference type="PANTHER" id="PTHR11709">
    <property type="entry name" value="MULTI-COPPER OXIDASE"/>
    <property type="match status" value="1"/>
</dbReference>
<evidence type="ECO:0000256" key="4">
    <source>
        <dbReference type="ARBA" id="ARBA00023008"/>
    </source>
</evidence>
<keyword evidence="4" id="KW-0186">Copper</keyword>
<evidence type="ECO:0000259" key="5">
    <source>
        <dbReference type="Pfam" id="PF07731"/>
    </source>
</evidence>
<dbReference type="Gene3D" id="2.60.40.420">
    <property type="entry name" value="Cupredoxins - blue copper proteins"/>
    <property type="match status" value="1"/>
</dbReference>
<accession>A0ABR2WM29</accession>
<sequence>MKASARFRASTPENGLSILHYERATNPAVNIRPAPEKIPNIPSGTPFWEFNKFKMLPRHALPSQLNHPSFPGHYDREILMTTSQRKLDDGSIRMYLNNITFEEPMSPVLLDLYDGQRSRHPSYHTVDRIDGYDVTRRTIPVKLNEVIQIVIQNTATTTGRCDQHPFHLHGHSFFDIGGGNGLYSPIELSRQVENSSTPLLRDVISVYPERDDKNLKYSPGTPCGWRAFRFIADNPGVWIFHCHVTAHMMLGMQTVFEVGIENLNYNSVYLPTP</sequence>
<dbReference type="PROSITE" id="PS00080">
    <property type="entry name" value="MULTICOPPER_OXIDASE2"/>
    <property type="match status" value="1"/>
</dbReference>
<dbReference type="SUPFAM" id="SSF49503">
    <property type="entry name" value="Cupredoxins"/>
    <property type="match status" value="1"/>
</dbReference>
<gene>
    <name evidence="6" type="ORF">K7432_011656</name>
</gene>
<dbReference type="Proteomes" id="UP001479436">
    <property type="component" value="Unassembled WGS sequence"/>
</dbReference>
<evidence type="ECO:0000256" key="2">
    <source>
        <dbReference type="ARBA" id="ARBA00022723"/>
    </source>
</evidence>
<dbReference type="InterPro" id="IPR002355">
    <property type="entry name" value="Cu_oxidase_Cu_BS"/>
</dbReference>
<organism evidence="6 7">
    <name type="scientific">Basidiobolus ranarum</name>
    <dbReference type="NCBI Taxonomy" id="34480"/>
    <lineage>
        <taxon>Eukaryota</taxon>
        <taxon>Fungi</taxon>
        <taxon>Fungi incertae sedis</taxon>
        <taxon>Zoopagomycota</taxon>
        <taxon>Entomophthoromycotina</taxon>
        <taxon>Basidiobolomycetes</taxon>
        <taxon>Basidiobolales</taxon>
        <taxon>Basidiobolaceae</taxon>
        <taxon>Basidiobolus</taxon>
    </lineage>
</organism>
<proteinExistence type="inferred from homology"/>
<feature type="domain" description="Plastocyanin-like" evidence="5">
    <location>
        <begin position="105"/>
        <end position="259"/>
    </location>
</feature>
<dbReference type="PANTHER" id="PTHR11709:SF394">
    <property type="entry name" value="FI03373P-RELATED"/>
    <property type="match status" value="1"/>
</dbReference>
<name>A0ABR2WM29_9FUNG</name>
<dbReference type="InterPro" id="IPR011706">
    <property type="entry name" value="Cu-oxidase_C"/>
</dbReference>
<keyword evidence="2" id="KW-0479">Metal-binding</keyword>
<reference evidence="6 7" key="1">
    <citation type="submission" date="2023-04" db="EMBL/GenBank/DDBJ databases">
        <title>Genome of Basidiobolus ranarum AG-B5.</title>
        <authorList>
            <person name="Stajich J.E."/>
            <person name="Carter-House D."/>
            <person name="Gryganskyi A."/>
        </authorList>
    </citation>
    <scope>NUCLEOTIDE SEQUENCE [LARGE SCALE GENOMIC DNA]</scope>
    <source>
        <strain evidence="6 7">AG-B5</strain>
    </source>
</reference>
<comment type="similarity">
    <text evidence="1">Belongs to the multicopper oxidase family.</text>
</comment>
<evidence type="ECO:0000313" key="7">
    <source>
        <dbReference type="Proteomes" id="UP001479436"/>
    </source>
</evidence>
<dbReference type="InterPro" id="IPR045087">
    <property type="entry name" value="Cu-oxidase_fam"/>
</dbReference>
<dbReference type="InterPro" id="IPR008972">
    <property type="entry name" value="Cupredoxin"/>
</dbReference>
<keyword evidence="7" id="KW-1185">Reference proteome</keyword>
<dbReference type="Pfam" id="PF07731">
    <property type="entry name" value="Cu-oxidase_2"/>
    <property type="match status" value="1"/>
</dbReference>
<evidence type="ECO:0000256" key="3">
    <source>
        <dbReference type="ARBA" id="ARBA00023002"/>
    </source>
</evidence>
<evidence type="ECO:0000256" key="1">
    <source>
        <dbReference type="ARBA" id="ARBA00010609"/>
    </source>
</evidence>
<keyword evidence="3" id="KW-0560">Oxidoreductase</keyword>
<protein>
    <recommendedName>
        <fullName evidence="5">Plastocyanin-like domain-containing protein</fullName>
    </recommendedName>
</protein>
<evidence type="ECO:0000313" key="6">
    <source>
        <dbReference type="EMBL" id="KAK9762521.1"/>
    </source>
</evidence>
<comment type="caution">
    <text evidence="6">The sequence shown here is derived from an EMBL/GenBank/DDBJ whole genome shotgun (WGS) entry which is preliminary data.</text>
</comment>
<dbReference type="EMBL" id="JASJQH010000926">
    <property type="protein sequence ID" value="KAK9762521.1"/>
    <property type="molecule type" value="Genomic_DNA"/>
</dbReference>